<dbReference type="EMBL" id="RCMK01001374">
    <property type="protein sequence ID" value="KAG2895785.1"/>
    <property type="molecule type" value="Genomic_DNA"/>
</dbReference>
<dbReference type="Proteomes" id="UP000736787">
    <property type="component" value="Unassembled WGS sequence"/>
</dbReference>
<comment type="caution">
    <text evidence="4">The sequence shown here is derived from an EMBL/GenBank/DDBJ whole genome shotgun (WGS) entry which is preliminary data.</text>
</comment>
<evidence type="ECO:0000313" key="7">
    <source>
        <dbReference type="Proteomes" id="UP000736787"/>
    </source>
</evidence>
<gene>
    <name evidence="2" type="ORF">PC113_g21080</name>
    <name evidence="3" type="ORF">PC115_g22098</name>
    <name evidence="4" type="ORF">PC117_g23180</name>
    <name evidence="5" type="ORF">PC118_g20974</name>
    <name evidence="6" type="ORF">PC129_g5604</name>
</gene>
<name>A0A8T1JQY8_9STRA</name>
<evidence type="ECO:0000313" key="4">
    <source>
        <dbReference type="EMBL" id="KAG2895785.1"/>
    </source>
</evidence>
<sequence>MVTPHVKPETTNDEKAREGRQHVSERRGAPTRRINMYLVACVETDNCDAGTLVSRKLECHP</sequence>
<proteinExistence type="predicted"/>
<dbReference type="AlphaFoldDB" id="A0A8T1JQY8"/>
<feature type="region of interest" description="Disordered" evidence="1">
    <location>
        <begin position="1"/>
        <end position="30"/>
    </location>
</feature>
<evidence type="ECO:0000313" key="5">
    <source>
        <dbReference type="EMBL" id="KAG2963285.1"/>
    </source>
</evidence>
<dbReference type="EMBL" id="RCML01001352">
    <property type="protein sequence ID" value="KAG2963285.1"/>
    <property type="molecule type" value="Genomic_DNA"/>
</dbReference>
<dbReference type="Proteomes" id="UP000697107">
    <property type="component" value="Unassembled WGS sequence"/>
</dbReference>
<dbReference type="Proteomes" id="UP000774804">
    <property type="component" value="Unassembled WGS sequence"/>
</dbReference>
<evidence type="ECO:0000256" key="1">
    <source>
        <dbReference type="SAM" id="MobiDB-lite"/>
    </source>
</evidence>
<dbReference type="Proteomes" id="UP000735874">
    <property type="component" value="Unassembled WGS sequence"/>
</dbReference>
<dbReference type="EMBL" id="RCMG01001311">
    <property type="protein sequence ID" value="KAG2830605.1"/>
    <property type="molecule type" value="Genomic_DNA"/>
</dbReference>
<feature type="compositionally biased region" description="Basic and acidic residues" evidence="1">
    <location>
        <begin position="1"/>
        <end position="28"/>
    </location>
</feature>
<evidence type="ECO:0000313" key="3">
    <source>
        <dbReference type="EMBL" id="KAG2881871.1"/>
    </source>
</evidence>
<dbReference type="Proteomes" id="UP000760860">
    <property type="component" value="Unassembled WGS sequence"/>
</dbReference>
<accession>A0A8T1JQY8</accession>
<evidence type="ECO:0000313" key="6">
    <source>
        <dbReference type="EMBL" id="KAG3223723.1"/>
    </source>
</evidence>
<protein>
    <submittedName>
        <fullName evidence="4">Uncharacterized protein</fullName>
    </submittedName>
</protein>
<dbReference type="EMBL" id="RCMI01001722">
    <property type="protein sequence ID" value="KAG2881871.1"/>
    <property type="molecule type" value="Genomic_DNA"/>
</dbReference>
<organism evidence="4 7">
    <name type="scientific">Phytophthora cactorum</name>
    <dbReference type="NCBI Taxonomy" id="29920"/>
    <lineage>
        <taxon>Eukaryota</taxon>
        <taxon>Sar</taxon>
        <taxon>Stramenopiles</taxon>
        <taxon>Oomycota</taxon>
        <taxon>Peronosporomycetes</taxon>
        <taxon>Peronosporales</taxon>
        <taxon>Peronosporaceae</taxon>
        <taxon>Phytophthora</taxon>
    </lineage>
</organism>
<dbReference type="EMBL" id="RCMV01000136">
    <property type="protein sequence ID" value="KAG3223723.1"/>
    <property type="molecule type" value="Genomic_DNA"/>
</dbReference>
<evidence type="ECO:0000313" key="2">
    <source>
        <dbReference type="EMBL" id="KAG2830605.1"/>
    </source>
</evidence>
<reference evidence="4" key="1">
    <citation type="submission" date="2018-10" db="EMBL/GenBank/DDBJ databases">
        <title>Effector identification in a new, highly contiguous assembly of the strawberry crown rot pathogen Phytophthora cactorum.</title>
        <authorList>
            <person name="Armitage A.D."/>
            <person name="Nellist C.F."/>
            <person name="Bates H."/>
            <person name="Vickerstaff R.J."/>
            <person name="Harrison R.J."/>
        </authorList>
    </citation>
    <scope>NUCLEOTIDE SEQUENCE</scope>
    <source>
        <strain evidence="2">15-7</strain>
        <strain evidence="3">4032</strain>
        <strain evidence="4">4040</strain>
        <strain evidence="5">P415</strain>
        <strain evidence="6">P421</strain>
    </source>
</reference>